<reference evidence="1 2" key="1">
    <citation type="submission" date="2020-12" db="EMBL/GenBank/DDBJ databases">
        <title>Concerted genomic and epigenomic changes stabilize Arabidopsis allopolyploids.</title>
        <authorList>
            <person name="Chen Z."/>
        </authorList>
    </citation>
    <scope>NUCLEOTIDE SEQUENCE [LARGE SCALE GENOMIC DNA]</scope>
    <source>
        <strain evidence="1">Allo738</strain>
        <tissue evidence="1">Leaf</tissue>
    </source>
</reference>
<proteinExistence type="predicted"/>
<protein>
    <submittedName>
        <fullName evidence="1">Uncharacterized protein</fullName>
    </submittedName>
</protein>
<dbReference type="Proteomes" id="UP000694240">
    <property type="component" value="Chromosome 10"/>
</dbReference>
<dbReference type="EMBL" id="JAEFBK010000010">
    <property type="protein sequence ID" value="KAG7561184.1"/>
    <property type="molecule type" value="Genomic_DNA"/>
</dbReference>
<organism evidence="1 2">
    <name type="scientific">Arabidopsis thaliana x Arabidopsis arenosa</name>
    <dbReference type="NCBI Taxonomy" id="1240361"/>
    <lineage>
        <taxon>Eukaryota</taxon>
        <taxon>Viridiplantae</taxon>
        <taxon>Streptophyta</taxon>
        <taxon>Embryophyta</taxon>
        <taxon>Tracheophyta</taxon>
        <taxon>Spermatophyta</taxon>
        <taxon>Magnoliopsida</taxon>
        <taxon>eudicotyledons</taxon>
        <taxon>Gunneridae</taxon>
        <taxon>Pentapetalae</taxon>
        <taxon>rosids</taxon>
        <taxon>malvids</taxon>
        <taxon>Brassicales</taxon>
        <taxon>Brassicaceae</taxon>
        <taxon>Camelineae</taxon>
        <taxon>Arabidopsis</taxon>
    </lineage>
</organism>
<name>A0A8T1ZRS1_9BRAS</name>
<dbReference type="AlphaFoldDB" id="A0A8T1ZRS1"/>
<comment type="caution">
    <text evidence="1">The sequence shown here is derived from an EMBL/GenBank/DDBJ whole genome shotgun (WGS) entry which is preliminary data.</text>
</comment>
<evidence type="ECO:0000313" key="2">
    <source>
        <dbReference type="Proteomes" id="UP000694240"/>
    </source>
</evidence>
<sequence>LKAQSSKLKAQSSKLKAQSSKLACFLLHQPLISLPDPIV</sequence>
<gene>
    <name evidence="1" type="ORF">ISN45_Aa05g026290</name>
</gene>
<feature type="non-terminal residue" evidence="1">
    <location>
        <position position="1"/>
    </location>
</feature>
<accession>A0A8T1ZRS1</accession>
<keyword evidence="2" id="KW-1185">Reference proteome</keyword>
<evidence type="ECO:0000313" key="1">
    <source>
        <dbReference type="EMBL" id="KAG7561184.1"/>
    </source>
</evidence>